<accession>A0A0K2TWE8</accession>
<dbReference type="AlphaFoldDB" id="A0A0K2TWE8"/>
<sequence>MAKAFLEKDENPRYEIDDKHIYLALRGNEATNELTKNVLYPFPEDLSS</sequence>
<name>A0A0K2TWE8_LEPSM</name>
<proteinExistence type="predicted"/>
<dbReference type="EMBL" id="HACA01012350">
    <property type="protein sequence ID" value="CDW29711.1"/>
    <property type="molecule type" value="Transcribed_RNA"/>
</dbReference>
<evidence type="ECO:0000313" key="1">
    <source>
        <dbReference type="EMBL" id="CDW29711.1"/>
    </source>
</evidence>
<organism evidence="1">
    <name type="scientific">Lepeophtheirus salmonis</name>
    <name type="common">Salmon louse</name>
    <name type="synonym">Caligus salmonis</name>
    <dbReference type="NCBI Taxonomy" id="72036"/>
    <lineage>
        <taxon>Eukaryota</taxon>
        <taxon>Metazoa</taxon>
        <taxon>Ecdysozoa</taxon>
        <taxon>Arthropoda</taxon>
        <taxon>Crustacea</taxon>
        <taxon>Multicrustacea</taxon>
        <taxon>Hexanauplia</taxon>
        <taxon>Copepoda</taxon>
        <taxon>Siphonostomatoida</taxon>
        <taxon>Caligidae</taxon>
        <taxon>Lepeophtheirus</taxon>
    </lineage>
</organism>
<reference evidence="1" key="1">
    <citation type="submission" date="2014-05" db="EMBL/GenBank/DDBJ databases">
        <authorList>
            <person name="Chronopoulou M."/>
        </authorList>
    </citation>
    <scope>NUCLEOTIDE SEQUENCE</scope>
    <source>
        <tissue evidence="1">Whole organism</tissue>
    </source>
</reference>
<protein>
    <submittedName>
        <fullName evidence="1">Uncharacterized protein</fullName>
    </submittedName>
</protein>